<dbReference type="PANTHER" id="PTHR20858">
    <property type="entry name" value="PHOSPHOMETHYLPYRIMIDINE KINASE"/>
    <property type="match status" value="1"/>
</dbReference>
<dbReference type="GO" id="GO:0008972">
    <property type="term" value="F:phosphomethylpyrimidine kinase activity"/>
    <property type="evidence" value="ECO:0007669"/>
    <property type="project" value="UniProtKB-EC"/>
</dbReference>
<dbReference type="PANTHER" id="PTHR20858:SF17">
    <property type="entry name" value="HYDROXYMETHYLPYRIMIDINE_PHOSPHOMETHYLPYRIMIDINE KINASE THI20-RELATED"/>
    <property type="match status" value="1"/>
</dbReference>
<sequence length="276" mass="28259">MIPIVLSVAGSDPSGGAGIQADLKTFSALGAYGTAALTALTAQNTRGVSGVLPVPGEFVADQLTALFDDLDVRAVKTGMLGGPDVVDAVVGTVRRYGVRHVVVDPVMVATSGDRLVSDETVAAIRERLLPVASVITPNLPEAATLLGIDKVTPERMAEAGAALLELGPAAVVVKGGHDDGPEAVDVLVDADGVHELREPRIATKNTHGTGCTFASAIAVGLAFDVPLPQAVADAKRYLTDALRAADSLDVGGGHGPVHHFHAAWNTPPAQPHPQPR</sequence>
<evidence type="ECO:0000256" key="4">
    <source>
        <dbReference type="ARBA" id="ARBA00004769"/>
    </source>
</evidence>
<dbReference type="GO" id="GO:0005829">
    <property type="term" value="C:cytosol"/>
    <property type="evidence" value="ECO:0007669"/>
    <property type="project" value="TreeGrafter"/>
</dbReference>
<dbReference type="Pfam" id="PF08543">
    <property type="entry name" value="Phos_pyr_kin"/>
    <property type="match status" value="1"/>
</dbReference>
<keyword evidence="6" id="KW-0547">Nucleotide-binding</keyword>
<evidence type="ECO:0000259" key="10">
    <source>
        <dbReference type="Pfam" id="PF08543"/>
    </source>
</evidence>
<evidence type="ECO:0000256" key="3">
    <source>
        <dbReference type="ARBA" id="ARBA00003848"/>
    </source>
</evidence>
<proteinExistence type="predicted"/>
<evidence type="ECO:0000256" key="5">
    <source>
        <dbReference type="ARBA" id="ARBA00022679"/>
    </source>
</evidence>
<dbReference type="InterPro" id="IPR004399">
    <property type="entry name" value="HMP/HMP-P_kinase_dom"/>
</dbReference>
<keyword evidence="9" id="KW-0784">Thiamine biosynthesis</keyword>
<dbReference type="EMBL" id="WLZY01000015">
    <property type="protein sequence ID" value="NDL60855.1"/>
    <property type="molecule type" value="Genomic_DNA"/>
</dbReference>
<gene>
    <name evidence="11" type="primary">thiD</name>
    <name evidence="11" type="ORF">F7O44_27650</name>
</gene>
<dbReference type="SUPFAM" id="SSF53613">
    <property type="entry name" value="Ribokinase-like"/>
    <property type="match status" value="1"/>
</dbReference>
<comment type="catalytic activity">
    <reaction evidence="1">
        <text>4-amino-5-hydroxymethyl-2-methylpyrimidine + ATP = 4-amino-2-methyl-5-(phosphooxymethyl)pyrimidine + ADP + H(+)</text>
        <dbReference type="Rhea" id="RHEA:23096"/>
        <dbReference type="ChEBI" id="CHEBI:15378"/>
        <dbReference type="ChEBI" id="CHEBI:16892"/>
        <dbReference type="ChEBI" id="CHEBI:30616"/>
        <dbReference type="ChEBI" id="CHEBI:58354"/>
        <dbReference type="ChEBI" id="CHEBI:456216"/>
        <dbReference type="EC" id="2.7.1.49"/>
    </reaction>
</comment>
<evidence type="ECO:0000256" key="2">
    <source>
        <dbReference type="ARBA" id="ARBA00000565"/>
    </source>
</evidence>
<keyword evidence="8" id="KW-0067">ATP-binding</keyword>
<evidence type="ECO:0000256" key="8">
    <source>
        <dbReference type="ARBA" id="ARBA00022840"/>
    </source>
</evidence>
<comment type="caution">
    <text evidence="11">The sequence shown here is derived from an EMBL/GenBank/DDBJ whole genome shotgun (WGS) entry which is preliminary data.</text>
</comment>
<dbReference type="GO" id="GO:0009228">
    <property type="term" value="P:thiamine biosynthetic process"/>
    <property type="evidence" value="ECO:0007669"/>
    <property type="project" value="UniProtKB-KW"/>
</dbReference>
<dbReference type="UniPathway" id="UPA00060">
    <property type="reaction ID" value="UER00138"/>
</dbReference>
<dbReference type="FunFam" id="3.40.1190.20:FF:000003">
    <property type="entry name" value="Phosphomethylpyrimidine kinase ThiD"/>
    <property type="match status" value="1"/>
</dbReference>
<comment type="pathway">
    <text evidence="4">Cofactor biosynthesis; thiamine diphosphate biosynthesis; 4-amino-2-methyl-5-diphosphomethylpyrimidine from 5-amino-1-(5-phospho-D-ribosyl)imidazole: step 3/3.</text>
</comment>
<accession>A0A7K3MC03</accession>
<dbReference type="InterPro" id="IPR029056">
    <property type="entry name" value="Ribokinase-like"/>
</dbReference>
<dbReference type="RefSeq" id="WP_162453571.1">
    <property type="nucleotide sequence ID" value="NZ_WLZY01000015.1"/>
</dbReference>
<evidence type="ECO:0000313" key="12">
    <source>
        <dbReference type="Proteomes" id="UP000460435"/>
    </source>
</evidence>
<dbReference type="AlphaFoldDB" id="A0A7K3MC03"/>
<evidence type="ECO:0000313" key="11">
    <source>
        <dbReference type="EMBL" id="NDL60855.1"/>
    </source>
</evidence>
<keyword evidence="7 11" id="KW-0418">Kinase</keyword>
<protein>
    <submittedName>
        <fullName evidence="11">Bifunctional hydroxymethylpyrimidine kinase/phosphomethylpyrimidine kinase</fullName>
        <ecNumber evidence="11">2.7.1.49</ecNumber>
        <ecNumber evidence="11">2.7.4.7</ecNumber>
    </submittedName>
</protein>
<dbReference type="NCBIfam" id="TIGR00097">
    <property type="entry name" value="HMP-P_kinase"/>
    <property type="match status" value="1"/>
</dbReference>
<reference evidence="11 12" key="1">
    <citation type="submission" date="2019-11" db="EMBL/GenBank/DDBJ databases">
        <authorList>
            <person name="Li X.-J."/>
            <person name="Feng X.-M."/>
        </authorList>
    </citation>
    <scope>NUCLEOTIDE SEQUENCE [LARGE SCALE GENOMIC DNA]</scope>
    <source>
        <strain evidence="11 12">XMNu-373</strain>
    </source>
</reference>
<dbReference type="Proteomes" id="UP000460435">
    <property type="component" value="Unassembled WGS sequence"/>
</dbReference>
<dbReference type="Gene3D" id="3.40.1190.20">
    <property type="match status" value="1"/>
</dbReference>
<organism evidence="11 12">
    <name type="scientific">Phytoactinopolyspora mesophila</name>
    <dbReference type="NCBI Taxonomy" id="2650750"/>
    <lineage>
        <taxon>Bacteria</taxon>
        <taxon>Bacillati</taxon>
        <taxon>Actinomycetota</taxon>
        <taxon>Actinomycetes</taxon>
        <taxon>Jiangellales</taxon>
        <taxon>Jiangellaceae</taxon>
        <taxon>Phytoactinopolyspora</taxon>
    </lineage>
</organism>
<evidence type="ECO:0000256" key="7">
    <source>
        <dbReference type="ARBA" id="ARBA00022777"/>
    </source>
</evidence>
<dbReference type="InterPro" id="IPR013749">
    <property type="entry name" value="PM/HMP-P_kinase-1"/>
</dbReference>
<dbReference type="GO" id="GO:0009229">
    <property type="term" value="P:thiamine diphosphate biosynthetic process"/>
    <property type="evidence" value="ECO:0007669"/>
    <property type="project" value="UniProtKB-UniPathway"/>
</dbReference>
<feature type="domain" description="Pyridoxamine kinase/Phosphomethylpyrimidine kinase" evidence="10">
    <location>
        <begin position="12"/>
        <end position="258"/>
    </location>
</feature>
<dbReference type="GO" id="GO:0008902">
    <property type="term" value="F:hydroxymethylpyrimidine kinase activity"/>
    <property type="evidence" value="ECO:0007669"/>
    <property type="project" value="UniProtKB-EC"/>
</dbReference>
<name>A0A7K3MC03_9ACTN</name>
<dbReference type="EC" id="2.7.4.7" evidence="11"/>
<keyword evidence="12" id="KW-1185">Reference proteome</keyword>
<comment type="function">
    <text evidence="3">Catalyzes the phosphorylation of hydroxymethylpyrimidine phosphate (HMP-P) to HMP-PP, and of HMP to HMP-P.</text>
</comment>
<evidence type="ECO:0000256" key="6">
    <source>
        <dbReference type="ARBA" id="ARBA00022741"/>
    </source>
</evidence>
<evidence type="ECO:0000256" key="1">
    <source>
        <dbReference type="ARBA" id="ARBA00000151"/>
    </source>
</evidence>
<comment type="catalytic activity">
    <reaction evidence="2">
        <text>4-amino-2-methyl-5-(phosphooxymethyl)pyrimidine + ATP = 4-amino-2-methyl-5-(diphosphooxymethyl)pyrimidine + ADP</text>
        <dbReference type="Rhea" id="RHEA:19893"/>
        <dbReference type="ChEBI" id="CHEBI:30616"/>
        <dbReference type="ChEBI" id="CHEBI:57841"/>
        <dbReference type="ChEBI" id="CHEBI:58354"/>
        <dbReference type="ChEBI" id="CHEBI:456216"/>
        <dbReference type="EC" id="2.7.4.7"/>
    </reaction>
</comment>
<dbReference type="CDD" id="cd01169">
    <property type="entry name" value="HMPP_kinase"/>
    <property type="match status" value="1"/>
</dbReference>
<evidence type="ECO:0000256" key="9">
    <source>
        <dbReference type="ARBA" id="ARBA00022977"/>
    </source>
</evidence>
<dbReference type="EC" id="2.7.1.49" evidence="11"/>
<keyword evidence="5 11" id="KW-0808">Transferase</keyword>
<dbReference type="GO" id="GO:0005524">
    <property type="term" value="F:ATP binding"/>
    <property type="evidence" value="ECO:0007669"/>
    <property type="project" value="UniProtKB-KW"/>
</dbReference>